<dbReference type="Proteomes" id="UP001520878">
    <property type="component" value="Unassembled WGS sequence"/>
</dbReference>
<gene>
    <name evidence="2" type="ORF">LJ739_10595</name>
</gene>
<proteinExistence type="predicted"/>
<comment type="caution">
    <text evidence="2">The sequence shown here is derived from an EMBL/GenBank/DDBJ whole genome shotgun (WGS) entry which is preliminary data.</text>
</comment>
<accession>A0ABS8GAE8</accession>
<dbReference type="RefSeq" id="WP_229160269.1">
    <property type="nucleotide sequence ID" value="NZ_JAJEWP010000002.1"/>
</dbReference>
<dbReference type="EMBL" id="JAJEWP010000002">
    <property type="protein sequence ID" value="MCC2616689.1"/>
    <property type="molecule type" value="Genomic_DNA"/>
</dbReference>
<keyword evidence="3" id="KW-1185">Reference proteome</keyword>
<reference evidence="2 3" key="1">
    <citation type="submission" date="2021-10" db="EMBL/GenBank/DDBJ databases">
        <title>Draft genome of Aestuariibacter halophilus JC2043.</title>
        <authorList>
            <person name="Emsley S.A."/>
            <person name="Pfannmuller K.M."/>
            <person name="Ushijima B."/>
            <person name="Saw J.H."/>
            <person name="Videau P."/>
        </authorList>
    </citation>
    <scope>NUCLEOTIDE SEQUENCE [LARGE SCALE GENOMIC DNA]</scope>
    <source>
        <strain evidence="2 3">JC2043</strain>
    </source>
</reference>
<evidence type="ECO:0000313" key="3">
    <source>
        <dbReference type="Proteomes" id="UP001520878"/>
    </source>
</evidence>
<feature type="compositionally biased region" description="Low complexity" evidence="1">
    <location>
        <begin position="76"/>
        <end position="86"/>
    </location>
</feature>
<sequence>MNEKITSEPYTPAQIAALQAMGIGMWHVFDSTSSAGVQVSETQPEAAPGSEVRKGIPASVLALRTSAEKTPPVAPSEPSAAVDAPEQGQASPVLEVTGKIVIVAEQPSSLPRWLADVFALLQLEEADWLFDTSDASAHYPGARMVWQNSDNIRLSDGRLSLPLTTTLTGAQKCALWDCIGPLLP</sequence>
<evidence type="ECO:0000313" key="2">
    <source>
        <dbReference type="EMBL" id="MCC2616689.1"/>
    </source>
</evidence>
<protein>
    <recommendedName>
        <fullName evidence="4">PASTA domain-containing protein</fullName>
    </recommendedName>
</protein>
<organism evidence="2 3">
    <name type="scientific">Fluctibacter halophilus</name>
    <dbReference type="NCBI Taxonomy" id="226011"/>
    <lineage>
        <taxon>Bacteria</taxon>
        <taxon>Pseudomonadati</taxon>
        <taxon>Pseudomonadota</taxon>
        <taxon>Gammaproteobacteria</taxon>
        <taxon>Alteromonadales</taxon>
        <taxon>Alteromonadaceae</taxon>
        <taxon>Fluctibacter</taxon>
    </lineage>
</organism>
<name>A0ABS8GAE8_9ALTE</name>
<evidence type="ECO:0000256" key="1">
    <source>
        <dbReference type="SAM" id="MobiDB-lite"/>
    </source>
</evidence>
<evidence type="ECO:0008006" key="4">
    <source>
        <dbReference type="Google" id="ProtNLM"/>
    </source>
</evidence>
<feature type="region of interest" description="Disordered" evidence="1">
    <location>
        <begin position="66"/>
        <end position="89"/>
    </location>
</feature>